<evidence type="ECO:0000313" key="11">
    <source>
        <dbReference type="Proteomes" id="UP000680839"/>
    </source>
</evidence>
<dbReference type="Pfam" id="PF02683">
    <property type="entry name" value="DsbD_TM"/>
    <property type="match status" value="1"/>
</dbReference>
<sequence>MMRLLLRAMAALTLISAVAAAQGGSFAQASAEKPDIKADLLTGNSEAGGRELWIGVRLNLGSGWKTYWKSPGDAGLPTEFDWSGSQNIVDAEVNWPAPSRLSILGFETIGYAQEVLFPVRIKVRDPGVETRIRLKLAIYACGTICVREERTLAATIRPGASGDSPTIIDAWRSRVPLATSIVLSVLSIERSLTGPASLRIEVQSARPLLEPDVFVESDPPVSGDKPIITFDQGNRATLIVNLPGETAESLRTRPVIATVVSDDAAVLAVSPAPLANTGATNGSGAPRPALDAPGSMLALIGIALAGGFILNLMPCVFPVLSLKLLSFVHGSTGDRGRVRKGFAASAAGIVVSFLLLAGTLAGMKWAGASVGWGIQFQQPLFLGGMAVVLSLFAASQFGLFHLAVSSGFLTWAGGLAGGTSATSHFMSGFVATLLATPCSAPLVGTAVGFALSQGAAEIFAIFTALGIGMASPYLVVAAFPALTSAIPRPGPWLAHVKRLFGVALLATAGWLLLVLGEVSGRLPAISLGAALALGFVIFGLSKGFVARKMAVATATIAIIVVALAAMAPRSQTQDRIPIPWRSFSSNELRMLVGAGRTVFVDVTADWCITCKINKALVIDRQEVAGRLSADVVPMRADWTKPDDEIAGFMREHGRFGIPFNIVFGPAAPDGIALPEILSTSTVSAAFNEAAAASNNPQQKQVTP</sequence>
<dbReference type="GO" id="GO:0016020">
    <property type="term" value="C:membrane"/>
    <property type="evidence" value="ECO:0007669"/>
    <property type="project" value="UniProtKB-SubCell"/>
</dbReference>
<evidence type="ECO:0000259" key="8">
    <source>
        <dbReference type="Pfam" id="PF02683"/>
    </source>
</evidence>
<dbReference type="SUPFAM" id="SSF52833">
    <property type="entry name" value="Thioredoxin-like"/>
    <property type="match status" value="1"/>
</dbReference>
<feature type="transmembrane region" description="Helical" evidence="6">
    <location>
        <begin position="296"/>
        <end position="320"/>
    </location>
</feature>
<dbReference type="InterPro" id="IPR035671">
    <property type="entry name" value="DsbD_gamma"/>
</dbReference>
<feature type="transmembrane region" description="Helical" evidence="6">
    <location>
        <begin position="458"/>
        <end position="479"/>
    </location>
</feature>
<evidence type="ECO:0000256" key="1">
    <source>
        <dbReference type="ARBA" id="ARBA00004141"/>
    </source>
</evidence>
<evidence type="ECO:0000256" key="6">
    <source>
        <dbReference type="SAM" id="Phobius"/>
    </source>
</evidence>
<dbReference type="AlphaFoldDB" id="A0A975NGK8"/>
<dbReference type="RefSeq" id="WP_215623060.1">
    <property type="nucleotide sequence ID" value="NZ_CP076134.1"/>
</dbReference>
<evidence type="ECO:0000256" key="2">
    <source>
        <dbReference type="ARBA" id="ARBA00022692"/>
    </source>
</evidence>
<dbReference type="Gene3D" id="3.40.30.10">
    <property type="entry name" value="Glutaredoxin"/>
    <property type="match status" value="1"/>
</dbReference>
<feature type="domain" description="Cytochrome C biogenesis protein transmembrane" evidence="8">
    <location>
        <begin position="298"/>
        <end position="512"/>
    </location>
</feature>
<dbReference type="GO" id="GO:0017004">
    <property type="term" value="P:cytochrome complex assembly"/>
    <property type="evidence" value="ECO:0007669"/>
    <property type="project" value="UniProtKB-KW"/>
</dbReference>
<feature type="transmembrane region" description="Helical" evidence="6">
    <location>
        <begin position="341"/>
        <end position="361"/>
    </location>
</feature>
<accession>A0A975NGK8</accession>
<dbReference type="CDD" id="cd02953">
    <property type="entry name" value="DsbDgamma"/>
    <property type="match status" value="1"/>
</dbReference>
<gene>
    <name evidence="10" type="ORF">KMZ29_07150</name>
</gene>
<dbReference type="EMBL" id="CP076134">
    <property type="protein sequence ID" value="QWG14440.1"/>
    <property type="molecule type" value="Genomic_DNA"/>
</dbReference>
<reference evidence="10" key="1">
    <citation type="submission" date="2021-06" db="EMBL/GenBank/DDBJ databases">
        <title>Bradyrhizobium sp. S2-20-1 Genome sequencing.</title>
        <authorList>
            <person name="Jin L."/>
        </authorList>
    </citation>
    <scope>NUCLEOTIDE SEQUENCE</scope>
    <source>
        <strain evidence="10">S2-20-1</strain>
    </source>
</reference>
<dbReference type="GO" id="GO:0015035">
    <property type="term" value="F:protein-disulfide reductase activity"/>
    <property type="evidence" value="ECO:0007669"/>
    <property type="project" value="TreeGrafter"/>
</dbReference>
<evidence type="ECO:0000256" key="3">
    <source>
        <dbReference type="ARBA" id="ARBA00022748"/>
    </source>
</evidence>
<dbReference type="PANTHER" id="PTHR32234">
    <property type="entry name" value="THIOL:DISULFIDE INTERCHANGE PROTEIN DSBD"/>
    <property type="match status" value="1"/>
</dbReference>
<dbReference type="InterPro" id="IPR028250">
    <property type="entry name" value="DsbDN"/>
</dbReference>
<feature type="domain" description="Thiol:disulfide interchange protein DsbD N-terminal" evidence="9">
    <location>
        <begin position="48"/>
        <end position="153"/>
    </location>
</feature>
<evidence type="ECO:0000256" key="7">
    <source>
        <dbReference type="SAM" id="SignalP"/>
    </source>
</evidence>
<feature type="transmembrane region" description="Helical" evidence="6">
    <location>
        <begin position="499"/>
        <end position="516"/>
    </location>
</feature>
<dbReference type="Pfam" id="PF13899">
    <property type="entry name" value="Thioredoxin_7"/>
    <property type="match status" value="1"/>
</dbReference>
<evidence type="ECO:0000256" key="4">
    <source>
        <dbReference type="ARBA" id="ARBA00022989"/>
    </source>
</evidence>
<feature type="transmembrane region" description="Helical" evidence="6">
    <location>
        <begin position="549"/>
        <end position="567"/>
    </location>
</feature>
<keyword evidence="3" id="KW-0201">Cytochrome c-type biogenesis</keyword>
<protein>
    <submittedName>
        <fullName evidence="10">Thioredoxin family protein</fullName>
    </submittedName>
</protein>
<feature type="transmembrane region" description="Helical" evidence="6">
    <location>
        <begin position="522"/>
        <end position="540"/>
    </location>
</feature>
<feature type="signal peptide" evidence="7">
    <location>
        <begin position="1"/>
        <end position="21"/>
    </location>
</feature>
<proteinExistence type="predicted"/>
<dbReference type="Proteomes" id="UP000680839">
    <property type="component" value="Chromosome"/>
</dbReference>
<name>A0A975NGK8_9BRAD</name>
<comment type="subcellular location">
    <subcellularLocation>
        <location evidence="1">Membrane</location>
        <topology evidence="1">Multi-pass membrane protein</topology>
    </subcellularLocation>
</comment>
<keyword evidence="7" id="KW-0732">Signal</keyword>
<dbReference type="PANTHER" id="PTHR32234:SF3">
    <property type="entry name" value="SUPPRESSION OF COPPER SENSITIVITY PROTEIN"/>
    <property type="match status" value="1"/>
</dbReference>
<organism evidence="10 11">
    <name type="scientific">Bradyrhizobium sediminis</name>
    <dbReference type="NCBI Taxonomy" id="2840469"/>
    <lineage>
        <taxon>Bacteria</taxon>
        <taxon>Pseudomonadati</taxon>
        <taxon>Pseudomonadota</taxon>
        <taxon>Alphaproteobacteria</taxon>
        <taxon>Hyphomicrobiales</taxon>
        <taxon>Nitrobacteraceae</taxon>
        <taxon>Bradyrhizobium</taxon>
    </lineage>
</organism>
<keyword evidence="2 6" id="KW-0812">Transmembrane</keyword>
<keyword evidence="5 6" id="KW-0472">Membrane</keyword>
<evidence type="ECO:0000259" key="9">
    <source>
        <dbReference type="Pfam" id="PF11412"/>
    </source>
</evidence>
<evidence type="ECO:0000256" key="5">
    <source>
        <dbReference type="ARBA" id="ARBA00023136"/>
    </source>
</evidence>
<feature type="chain" id="PRO_5037792103" evidence="7">
    <location>
        <begin position="22"/>
        <end position="703"/>
    </location>
</feature>
<dbReference type="Pfam" id="PF11412">
    <property type="entry name" value="DsbD_N"/>
    <property type="match status" value="1"/>
</dbReference>
<feature type="transmembrane region" description="Helical" evidence="6">
    <location>
        <begin position="425"/>
        <end position="452"/>
    </location>
</feature>
<dbReference type="InterPro" id="IPR003834">
    <property type="entry name" value="Cyt_c_assmbl_TM_dom"/>
</dbReference>
<keyword evidence="4 6" id="KW-1133">Transmembrane helix</keyword>
<evidence type="ECO:0000313" key="10">
    <source>
        <dbReference type="EMBL" id="QWG14440.1"/>
    </source>
</evidence>
<feature type="transmembrane region" description="Helical" evidence="6">
    <location>
        <begin position="381"/>
        <end position="404"/>
    </location>
</feature>
<dbReference type="InterPro" id="IPR036249">
    <property type="entry name" value="Thioredoxin-like_sf"/>
</dbReference>
<dbReference type="GO" id="GO:0045454">
    <property type="term" value="P:cell redox homeostasis"/>
    <property type="evidence" value="ECO:0007669"/>
    <property type="project" value="TreeGrafter"/>
</dbReference>